<evidence type="ECO:0000313" key="6">
    <source>
        <dbReference type="EMBL" id="KYD22017.1"/>
    </source>
</evidence>
<evidence type="ECO:0000256" key="1">
    <source>
        <dbReference type="ARBA" id="ARBA00006930"/>
    </source>
</evidence>
<keyword evidence="4" id="KW-0175">Coiled coil</keyword>
<dbReference type="NCBIfam" id="TIGR03185">
    <property type="entry name" value="DNA_S_dndD"/>
    <property type="match status" value="1"/>
</dbReference>
<reference evidence="6 7" key="1">
    <citation type="submission" date="2016-01" db="EMBL/GenBank/DDBJ databases">
        <title>Draft Genome Sequences of Seven Thermophilic Sporeformers Isolated from Foods.</title>
        <authorList>
            <person name="Berendsen E.M."/>
            <person name="Wells-Bennik M.H."/>
            <person name="Krawcyk A.O."/>
            <person name="De Jong A."/>
            <person name="Holsappel S."/>
            <person name="Eijlander R.T."/>
            <person name="Kuipers O.P."/>
        </authorList>
    </citation>
    <scope>NUCLEOTIDE SEQUENCE [LARGE SCALE GENOMIC DNA]</scope>
    <source>
        <strain evidence="6 7">B4135</strain>
    </source>
</reference>
<dbReference type="InterPro" id="IPR017599">
    <property type="entry name" value="DNA_S_DndD"/>
</dbReference>
<evidence type="ECO:0000259" key="5">
    <source>
        <dbReference type="Pfam" id="PF13476"/>
    </source>
</evidence>
<dbReference type="RefSeq" id="WP_061568186.1">
    <property type="nucleotide sequence ID" value="NZ_LQYT01000015.1"/>
</dbReference>
<evidence type="ECO:0000256" key="2">
    <source>
        <dbReference type="ARBA" id="ARBA00011322"/>
    </source>
</evidence>
<accession>A0A150MBR6</accession>
<dbReference type="PANTHER" id="PTHR32114:SF2">
    <property type="entry name" value="ABC TRANSPORTER ABCH.3"/>
    <property type="match status" value="1"/>
</dbReference>
<dbReference type="STRING" id="301148.B4135_1522"/>
<feature type="coiled-coil region" evidence="4">
    <location>
        <begin position="186"/>
        <end position="296"/>
    </location>
</feature>
<evidence type="ECO:0000256" key="4">
    <source>
        <dbReference type="SAM" id="Coils"/>
    </source>
</evidence>
<dbReference type="SUPFAM" id="SSF52540">
    <property type="entry name" value="P-loop containing nucleoside triphosphate hydrolases"/>
    <property type="match status" value="2"/>
</dbReference>
<organism evidence="6 7">
    <name type="scientific">Caldibacillus debilis</name>
    <dbReference type="NCBI Taxonomy" id="301148"/>
    <lineage>
        <taxon>Bacteria</taxon>
        <taxon>Bacillati</taxon>
        <taxon>Bacillota</taxon>
        <taxon>Bacilli</taxon>
        <taxon>Bacillales</taxon>
        <taxon>Bacillaceae</taxon>
        <taxon>Caldibacillus</taxon>
    </lineage>
</organism>
<evidence type="ECO:0000256" key="3">
    <source>
        <dbReference type="ARBA" id="ARBA00013368"/>
    </source>
</evidence>
<protein>
    <recommendedName>
        <fullName evidence="3">Nuclease SbcCD subunit C</fullName>
    </recommendedName>
</protein>
<dbReference type="Gene3D" id="3.40.50.300">
    <property type="entry name" value="P-loop containing nucleotide triphosphate hydrolases"/>
    <property type="match status" value="2"/>
</dbReference>
<name>A0A150MBR6_9BACI</name>
<proteinExistence type="inferred from homology"/>
<dbReference type="Proteomes" id="UP000075683">
    <property type="component" value="Unassembled WGS sequence"/>
</dbReference>
<sequence>MLFEYIKYNNYRPYYGEQVIDFRNRDNRSDDIYKKNIVLIGGLNGHGKTSIINSILICLFGHRAFKNQTEYYEYLSKSVNIKHVQNGGRDGSIELAFSEDSEIYAIEVSFIHGQEEEFRKVYELNESFEKVREISFTSEEFIEFIDSRIPLDVAQFFIFDAEKIRDLVGDQDKEETRKAIQKVVSLEIYNQLLKDLDKLYDEFSKQIKGKISNTQLNDMYQRIENITSELESLENEVNFLETQYNELNTERITTEQERRKLIANAGQTKASLNKVIGQYETKLQKIEEDLTFLKKNQLYQIILQPAIKNLKIRLMEERQFLDSLQRIRMKFAPYEDFMTELLNIDINPKLTEEQKTQLKEHGKRIWAKINHIQYTIVSRQIEILHDLSPGEYQTLLTYPETKPMNLKKLIEEKQKAQEMIKKYYDQLNSAPDEVNTSEYDQKLNDLNQQLGEIKIQLREKKPKITQLRNDKIRLKNEYQRKLNEIEKIGPLKKKTDLLQKLYNATYEFVEKVTVLKARQMKTEIEKILKQLFRKSDFQQILFDHEKFTLTIINQFGNPIDLNSRSEGEKQLIALSMIWALTKVSGSRFPFVIDTPLARLDSVHRTNLVEHYFTKLNDQVIILTTDTEITKDFYQELIPFIETEYTLVYDHTENYSKIEKGYFFSREEAMWRA</sequence>
<dbReference type="AlphaFoldDB" id="A0A150MBR6"/>
<evidence type="ECO:0000313" key="7">
    <source>
        <dbReference type="Proteomes" id="UP000075683"/>
    </source>
</evidence>
<dbReference type="Pfam" id="PF13476">
    <property type="entry name" value="AAA_23"/>
    <property type="match status" value="1"/>
</dbReference>
<dbReference type="GO" id="GO:0016887">
    <property type="term" value="F:ATP hydrolysis activity"/>
    <property type="evidence" value="ECO:0007669"/>
    <property type="project" value="InterPro"/>
</dbReference>
<gene>
    <name evidence="6" type="ORF">B4135_1522</name>
</gene>
<dbReference type="InterPro" id="IPR027417">
    <property type="entry name" value="P-loop_NTPase"/>
</dbReference>
<dbReference type="GO" id="GO:0006302">
    <property type="term" value="P:double-strand break repair"/>
    <property type="evidence" value="ECO:0007669"/>
    <property type="project" value="InterPro"/>
</dbReference>
<comment type="caution">
    <text evidence="6">The sequence shown here is derived from an EMBL/GenBank/DDBJ whole genome shotgun (WGS) entry which is preliminary data.</text>
</comment>
<feature type="domain" description="Rad50/SbcC-type AAA" evidence="5">
    <location>
        <begin position="6"/>
        <end position="236"/>
    </location>
</feature>
<dbReference type="PATRIC" id="fig|301148.3.peg.998"/>
<comment type="similarity">
    <text evidence="1">Belongs to the SMC family. SbcC subfamily.</text>
</comment>
<dbReference type="PANTHER" id="PTHR32114">
    <property type="entry name" value="ABC TRANSPORTER ABCH.3"/>
    <property type="match status" value="1"/>
</dbReference>
<dbReference type="OrthoDB" id="9795626at2"/>
<dbReference type="EMBL" id="LQYT01000015">
    <property type="protein sequence ID" value="KYD22017.1"/>
    <property type="molecule type" value="Genomic_DNA"/>
</dbReference>
<comment type="subunit">
    <text evidence="2">Heterodimer of SbcC and SbcD.</text>
</comment>
<dbReference type="InterPro" id="IPR038729">
    <property type="entry name" value="Rad50/SbcC_AAA"/>
</dbReference>